<protein>
    <submittedName>
        <fullName evidence="5">AraC family transcriptional regulator</fullName>
    </submittedName>
</protein>
<dbReference type="InterPro" id="IPR003313">
    <property type="entry name" value="AraC-bd"/>
</dbReference>
<evidence type="ECO:0000256" key="2">
    <source>
        <dbReference type="ARBA" id="ARBA00023125"/>
    </source>
</evidence>
<evidence type="ECO:0000256" key="3">
    <source>
        <dbReference type="ARBA" id="ARBA00023163"/>
    </source>
</evidence>
<dbReference type="Pfam" id="PF12833">
    <property type="entry name" value="HTH_18"/>
    <property type="match status" value="1"/>
</dbReference>
<dbReference type="Gene3D" id="1.10.10.60">
    <property type="entry name" value="Homeodomain-like"/>
    <property type="match status" value="2"/>
</dbReference>
<dbReference type="InterPro" id="IPR020449">
    <property type="entry name" value="Tscrpt_reg_AraC-type_HTH"/>
</dbReference>
<sequence length="283" mass="32949">MIYSSLYRVPDEDDQGILDQSAYLLVNSAGYYEYESYFKMSHRKAGRKDFYLGYNYYGPMTVRMGGREHMLQPGSLFVYRPQEEQYYGHASERKFLSYWVHFTGYGAEEILRNAKLSGEVPYFAGVHNEIATVFENIMNELRDKKAGFELASASLLAYLLALLSRRIERGSSGIKVDKRGEIYESIKYIHDHYTKDLYVADLAELAHLSPDRYTTLFKSITDTTPLQYIIKFRLQKACDLMKNTHLNIQQISSLVGFDDQLYFSRMFKKVYGATPSEYMTRFD</sequence>
<feature type="domain" description="HTH araC/xylS-type" evidence="4">
    <location>
        <begin position="183"/>
        <end position="281"/>
    </location>
</feature>
<dbReference type="SMART" id="SM00342">
    <property type="entry name" value="HTH_ARAC"/>
    <property type="match status" value="1"/>
</dbReference>
<evidence type="ECO:0000259" key="4">
    <source>
        <dbReference type="PROSITE" id="PS01124"/>
    </source>
</evidence>
<dbReference type="GO" id="GO:0043565">
    <property type="term" value="F:sequence-specific DNA binding"/>
    <property type="evidence" value="ECO:0007669"/>
    <property type="project" value="InterPro"/>
</dbReference>
<organism evidence="5 6">
    <name type="scientific">Cohnella herbarum</name>
    <dbReference type="NCBI Taxonomy" id="2728023"/>
    <lineage>
        <taxon>Bacteria</taxon>
        <taxon>Bacillati</taxon>
        <taxon>Bacillota</taxon>
        <taxon>Bacilli</taxon>
        <taxon>Bacillales</taxon>
        <taxon>Paenibacillaceae</taxon>
        <taxon>Cohnella</taxon>
    </lineage>
</organism>
<accession>A0A7Z2VPM5</accession>
<dbReference type="SUPFAM" id="SSF51215">
    <property type="entry name" value="Regulatory protein AraC"/>
    <property type="match status" value="1"/>
</dbReference>
<evidence type="ECO:0000256" key="1">
    <source>
        <dbReference type="ARBA" id="ARBA00023015"/>
    </source>
</evidence>
<dbReference type="PRINTS" id="PR00032">
    <property type="entry name" value="HTHARAC"/>
</dbReference>
<gene>
    <name evidence="5" type="ORF">HH215_29515</name>
</gene>
<dbReference type="EMBL" id="CP051680">
    <property type="protein sequence ID" value="QJD86904.1"/>
    <property type="molecule type" value="Genomic_DNA"/>
</dbReference>
<evidence type="ECO:0000313" key="5">
    <source>
        <dbReference type="EMBL" id="QJD86904.1"/>
    </source>
</evidence>
<dbReference type="PROSITE" id="PS01124">
    <property type="entry name" value="HTH_ARAC_FAMILY_2"/>
    <property type="match status" value="1"/>
</dbReference>
<dbReference type="PANTHER" id="PTHR43280:SF28">
    <property type="entry name" value="HTH-TYPE TRANSCRIPTIONAL ACTIVATOR RHAS"/>
    <property type="match status" value="1"/>
</dbReference>
<dbReference type="Pfam" id="PF02311">
    <property type="entry name" value="AraC_binding"/>
    <property type="match status" value="1"/>
</dbReference>
<evidence type="ECO:0000313" key="6">
    <source>
        <dbReference type="Proteomes" id="UP000502248"/>
    </source>
</evidence>
<keyword evidence="6" id="KW-1185">Reference proteome</keyword>
<dbReference type="RefSeq" id="WP_169283150.1">
    <property type="nucleotide sequence ID" value="NZ_CP051680.1"/>
</dbReference>
<reference evidence="5 6" key="1">
    <citation type="submission" date="2020-04" db="EMBL/GenBank/DDBJ databases">
        <title>Genome sequencing of novel species.</title>
        <authorList>
            <person name="Heo J."/>
            <person name="Kim S.-J."/>
            <person name="Kim J.-S."/>
            <person name="Hong S.-B."/>
            <person name="Kwon S.-W."/>
        </authorList>
    </citation>
    <scope>NUCLEOTIDE SEQUENCE [LARGE SCALE GENOMIC DNA]</scope>
    <source>
        <strain evidence="5 6">MFER-1</strain>
    </source>
</reference>
<dbReference type="Gene3D" id="2.60.120.280">
    <property type="entry name" value="Regulatory protein AraC"/>
    <property type="match status" value="1"/>
</dbReference>
<dbReference type="AlphaFoldDB" id="A0A7Z2VPM5"/>
<dbReference type="SUPFAM" id="SSF46689">
    <property type="entry name" value="Homeodomain-like"/>
    <property type="match status" value="2"/>
</dbReference>
<keyword evidence="3" id="KW-0804">Transcription</keyword>
<dbReference type="InterPro" id="IPR009057">
    <property type="entry name" value="Homeodomain-like_sf"/>
</dbReference>
<dbReference type="Proteomes" id="UP000502248">
    <property type="component" value="Chromosome"/>
</dbReference>
<dbReference type="GO" id="GO:0003700">
    <property type="term" value="F:DNA-binding transcription factor activity"/>
    <property type="evidence" value="ECO:0007669"/>
    <property type="project" value="InterPro"/>
</dbReference>
<keyword evidence="2" id="KW-0238">DNA-binding</keyword>
<keyword evidence="1" id="KW-0805">Transcription regulation</keyword>
<proteinExistence type="predicted"/>
<dbReference type="KEGG" id="cheb:HH215_29515"/>
<dbReference type="InterPro" id="IPR018060">
    <property type="entry name" value="HTH_AraC"/>
</dbReference>
<dbReference type="PANTHER" id="PTHR43280">
    <property type="entry name" value="ARAC-FAMILY TRANSCRIPTIONAL REGULATOR"/>
    <property type="match status" value="1"/>
</dbReference>
<name>A0A7Z2VPM5_9BACL</name>
<dbReference type="PROSITE" id="PS00041">
    <property type="entry name" value="HTH_ARAC_FAMILY_1"/>
    <property type="match status" value="1"/>
</dbReference>
<dbReference type="InterPro" id="IPR037923">
    <property type="entry name" value="HTH-like"/>
</dbReference>
<dbReference type="InterPro" id="IPR018062">
    <property type="entry name" value="HTH_AraC-typ_CS"/>
</dbReference>